<dbReference type="InterPro" id="IPR013083">
    <property type="entry name" value="Znf_RING/FYVE/PHD"/>
</dbReference>
<keyword evidence="1" id="KW-0479">Metal-binding</keyword>
<dbReference type="InterPro" id="IPR047153">
    <property type="entry name" value="TRIM45/56/19-like"/>
</dbReference>
<evidence type="ECO:0000256" key="3">
    <source>
        <dbReference type="ARBA" id="ARBA00022833"/>
    </source>
</evidence>
<dbReference type="SUPFAM" id="SSF57845">
    <property type="entry name" value="B-box zinc-binding domain"/>
    <property type="match status" value="1"/>
</dbReference>
<keyword evidence="2 4" id="KW-0863">Zinc-finger</keyword>
<dbReference type="PROSITE" id="PS50089">
    <property type="entry name" value="ZF_RING_2"/>
    <property type="match status" value="1"/>
</dbReference>
<dbReference type="CDD" id="cd19756">
    <property type="entry name" value="Bbox2"/>
    <property type="match status" value="1"/>
</dbReference>
<evidence type="ECO:0000256" key="1">
    <source>
        <dbReference type="ARBA" id="ARBA00022723"/>
    </source>
</evidence>
<dbReference type="Gene3D" id="3.30.160.60">
    <property type="entry name" value="Classic Zinc Finger"/>
    <property type="match status" value="1"/>
</dbReference>
<dbReference type="CDD" id="cd19757">
    <property type="entry name" value="Bbox1"/>
    <property type="match status" value="1"/>
</dbReference>
<dbReference type="InterPro" id="IPR000315">
    <property type="entry name" value="Znf_B-box"/>
</dbReference>
<dbReference type="Gene3D" id="3.30.40.10">
    <property type="entry name" value="Zinc/RING finger domain, C3HC4 (zinc finger)"/>
    <property type="match status" value="1"/>
</dbReference>
<dbReference type="SMART" id="SM00336">
    <property type="entry name" value="BBOX"/>
    <property type="match status" value="2"/>
</dbReference>
<keyword evidence="9" id="KW-1185">Reference proteome</keyword>
<feature type="domain" description="B box-type" evidence="7">
    <location>
        <begin position="125"/>
        <end position="172"/>
    </location>
</feature>
<proteinExistence type="predicted"/>
<dbReference type="Pfam" id="PF00097">
    <property type="entry name" value="zf-C3HC4"/>
    <property type="match status" value="1"/>
</dbReference>
<dbReference type="Gene3D" id="2.120.10.30">
    <property type="entry name" value="TolB, C-terminal domain"/>
    <property type="match status" value="1"/>
</dbReference>
<feature type="domain" description="RING-type" evidence="6">
    <location>
        <begin position="38"/>
        <end position="85"/>
    </location>
</feature>
<dbReference type="SUPFAM" id="SSF57850">
    <property type="entry name" value="RING/U-box"/>
    <property type="match status" value="1"/>
</dbReference>
<evidence type="ECO:0000313" key="9">
    <source>
        <dbReference type="Proteomes" id="UP001164746"/>
    </source>
</evidence>
<name>A0ABY7DFL3_MYAAR</name>
<sequence length="718" mass="79706">MSRRDRSPQKGKSRTSPTKERSPGREPDRAKVEDFIKCELCKQMLDGPKTLGCMHSFCRNCTLTYISETVGKGGASSSSIVCPICLQPTPPPPSSKGKEHWADDLPTNEFLSSYLEAVGLKVQNRKCDTCRRQHKSEEASQWCSSCHDALCDECVNFHNALKTTKQHQLVYLTKIRNQPIENIISHPHCKQHGGETVSRYCENHAEIVCEKCVASQHKGCRDVRSLKEAAGAHRPEINGTSSTLGEETKLAKAIYDDRSKSDRTLDDIQARLLQRIQSVRKKINDNLTKCETQIIGELYDVHGKEKATVQAEMKEAQRIKKAAGKVHGLAESSSKYGTECHVLQNMPGTGSQSEHYKGKLASLNGRIRNTKIDFVIDGNLERLMTSVSRLGEIRVTSSSAEMVTSQALRVAKADSDPEDETDIRGSRRTLRSIKSMNSIKSGGSANLYAHLTETFSGRSETDTESCWFTGAVFLPNGSLVLVDRNNSKLKLVDRSCQLVQELHLEQQPYGITVVTANQVAVTLPRENKVEIYDIGASFVLQESFLLNDRGYGICFAVDRFAVLAACASPPAIKVLSRSGEEKHSLCPKDDYHPMFFRPWYVQMDTSGQNMYVSDTHRCHVTCITGTVLKQWVYKDTSLNSPRGLHVTKDKRVLVCGFGSDNVQLLSNDGDLIGDLLARSDDVMGPQDVTLNQAEDKMALTFDPSSGNSDTVRIYSVNL</sequence>
<feature type="region of interest" description="Disordered" evidence="5">
    <location>
        <begin position="1"/>
        <end position="29"/>
    </location>
</feature>
<feature type="domain" description="B box-type" evidence="7">
    <location>
        <begin position="189"/>
        <end position="228"/>
    </location>
</feature>
<dbReference type="SMART" id="SM00184">
    <property type="entry name" value="RING"/>
    <property type="match status" value="1"/>
</dbReference>
<keyword evidence="3" id="KW-0862">Zinc</keyword>
<evidence type="ECO:0000256" key="2">
    <source>
        <dbReference type="ARBA" id="ARBA00022771"/>
    </source>
</evidence>
<evidence type="ECO:0000313" key="8">
    <source>
        <dbReference type="EMBL" id="WAQ95140.1"/>
    </source>
</evidence>
<evidence type="ECO:0000256" key="5">
    <source>
        <dbReference type="SAM" id="MobiDB-lite"/>
    </source>
</evidence>
<dbReference type="PROSITE" id="PS50119">
    <property type="entry name" value="ZF_BBOX"/>
    <property type="match status" value="2"/>
</dbReference>
<dbReference type="PANTHER" id="PTHR25462">
    <property type="entry name" value="BONUS, ISOFORM C-RELATED"/>
    <property type="match status" value="1"/>
</dbReference>
<dbReference type="SUPFAM" id="SSF101898">
    <property type="entry name" value="NHL repeat"/>
    <property type="match status" value="1"/>
</dbReference>
<feature type="compositionally biased region" description="Basic and acidic residues" evidence="5">
    <location>
        <begin position="17"/>
        <end position="29"/>
    </location>
</feature>
<dbReference type="PANTHER" id="PTHR25462:SF229">
    <property type="entry name" value="TRANSCRIPTION INTERMEDIARY FACTOR 1-BETA"/>
    <property type="match status" value="1"/>
</dbReference>
<gene>
    <name evidence="8" type="ORF">MAR_007611</name>
</gene>
<evidence type="ECO:0000259" key="7">
    <source>
        <dbReference type="PROSITE" id="PS50119"/>
    </source>
</evidence>
<dbReference type="EMBL" id="CP111012">
    <property type="protein sequence ID" value="WAQ95140.1"/>
    <property type="molecule type" value="Genomic_DNA"/>
</dbReference>
<evidence type="ECO:0000259" key="6">
    <source>
        <dbReference type="PROSITE" id="PS50089"/>
    </source>
</evidence>
<reference evidence="8" key="1">
    <citation type="submission" date="2022-11" db="EMBL/GenBank/DDBJ databases">
        <title>Centuries of genome instability and evolution in soft-shell clam transmissible cancer (bioRxiv).</title>
        <authorList>
            <person name="Hart S.F.M."/>
            <person name="Yonemitsu M.A."/>
            <person name="Giersch R.M."/>
            <person name="Beal B.F."/>
            <person name="Arriagada G."/>
            <person name="Davis B.W."/>
            <person name="Ostrander E.A."/>
            <person name="Goff S.P."/>
            <person name="Metzger M.J."/>
        </authorList>
    </citation>
    <scope>NUCLEOTIDE SEQUENCE</scope>
    <source>
        <strain evidence="8">MELC-2E11</strain>
        <tissue evidence="8">Siphon/mantle</tissue>
    </source>
</reference>
<organism evidence="8 9">
    <name type="scientific">Mya arenaria</name>
    <name type="common">Soft-shell clam</name>
    <dbReference type="NCBI Taxonomy" id="6604"/>
    <lineage>
        <taxon>Eukaryota</taxon>
        <taxon>Metazoa</taxon>
        <taxon>Spiralia</taxon>
        <taxon>Lophotrochozoa</taxon>
        <taxon>Mollusca</taxon>
        <taxon>Bivalvia</taxon>
        <taxon>Autobranchia</taxon>
        <taxon>Heteroconchia</taxon>
        <taxon>Euheterodonta</taxon>
        <taxon>Imparidentia</taxon>
        <taxon>Neoheterodontei</taxon>
        <taxon>Myida</taxon>
        <taxon>Myoidea</taxon>
        <taxon>Myidae</taxon>
        <taxon>Mya</taxon>
    </lineage>
</organism>
<dbReference type="InterPro" id="IPR001841">
    <property type="entry name" value="Znf_RING"/>
</dbReference>
<dbReference type="InterPro" id="IPR011042">
    <property type="entry name" value="6-blade_b-propeller_TolB-like"/>
</dbReference>
<dbReference type="Proteomes" id="UP001164746">
    <property type="component" value="Chromosome 1"/>
</dbReference>
<accession>A0ABY7DFL3</accession>
<evidence type="ECO:0000256" key="4">
    <source>
        <dbReference type="PROSITE-ProRule" id="PRU00024"/>
    </source>
</evidence>
<dbReference type="InterPro" id="IPR018957">
    <property type="entry name" value="Znf_C3HC4_RING-type"/>
</dbReference>
<protein>
    <submittedName>
        <fullName evidence="8">TRI56-like protein</fullName>
    </submittedName>
</protein>